<dbReference type="OrthoDB" id="5414761at2759"/>
<dbReference type="VEuPathDB" id="FungiDB:ASPGLDRAFT_1304799"/>
<dbReference type="GO" id="GO:0004190">
    <property type="term" value="F:aspartic-type endopeptidase activity"/>
    <property type="evidence" value="ECO:0007669"/>
    <property type="project" value="InterPro"/>
</dbReference>
<reference evidence="2" key="1">
    <citation type="journal article" date="2017" name="Genome Biol.">
        <title>Comparative genomics reveals high biological diversity and specific adaptations in the industrially and medically important fungal genus Aspergillus.</title>
        <authorList>
            <person name="de Vries R.P."/>
            <person name="Riley R."/>
            <person name="Wiebenga A."/>
            <person name="Aguilar-Osorio G."/>
            <person name="Amillis S."/>
            <person name="Uchima C.A."/>
            <person name="Anderluh G."/>
            <person name="Asadollahi M."/>
            <person name="Askin M."/>
            <person name="Barry K."/>
            <person name="Battaglia E."/>
            <person name="Bayram O."/>
            <person name="Benocci T."/>
            <person name="Braus-Stromeyer S.A."/>
            <person name="Caldana C."/>
            <person name="Canovas D."/>
            <person name="Cerqueira G.C."/>
            <person name="Chen F."/>
            <person name="Chen W."/>
            <person name="Choi C."/>
            <person name="Clum A."/>
            <person name="Dos Santos R.A."/>
            <person name="Damasio A.R."/>
            <person name="Diallinas G."/>
            <person name="Emri T."/>
            <person name="Fekete E."/>
            <person name="Flipphi M."/>
            <person name="Freyberg S."/>
            <person name="Gallo A."/>
            <person name="Gournas C."/>
            <person name="Habgood R."/>
            <person name="Hainaut M."/>
            <person name="Harispe M.L."/>
            <person name="Henrissat B."/>
            <person name="Hilden K.S."/>
            <person name="Hope R."/>
            <person name="Hossain A."/>
            <person name="Karabika E."/>
            <person name="Karaffa L."/>
            <person name="Karanyi Z."/>
            <person name="Krasevec N."/>
            <person name="Kuo A."/>
            <person name="Kusch H."/>
            <person name="LaButti K."/>
            <person name="Lagendijk E.L."/>
            <person name="Lapidus A."/>
            <person name="Levasseur A."/>
            <person name="Lindquist E."/>
            <person name="Lipzen A."/>
            <person name="Logrieco A.F."/>
            <person name="MacCabe A."/>
            <person name="Maekelae M.R."/>
            <person name="Malavazi I."/>
            <person name="Melin P."/>
            <person name="Meyer V."/>
            <person name="Mielnichuk N."/>
            <person name="Miskei M."/>
            <person name="Molnar A.P."/>
            <person name="Mule G."/>
            <person name="Ngan C.Y."/>
            <person name="Orejas M."/>
            <person name="Orosz E."/>
            <person name="Ouedraogo J.P."/>
            <person name="Overkamp K.M."/>
            <person name="Park H.-S."/>
            <person name="Perrone G."/>
            <person name="Piumi F."/>
            <person name="Punt P.J."/>
            <person name="Ram A.F."/>
            <person name="Ramon A."/>
            <person name="Rauscher S."/>
            <person name="Record E."/>
            <person name="Riano-Pachon D.M."/>
            <person name="Robert V."/>
            <person name="Roehrig J."/>
            <person name="Ruller R."/>
            <person name="Salamov A."/>
            <person name="Salih N.S."/>
            <person name="Samson R.A."/>
            <person name="Sandor E."/>
            <person name="Sanguinetti M."/>
            <person name="Schuetze T."/>
            <person name="Sepcic K."/>
            <person name="Shelest E."/>
            <person name="Sherlock G."/>
            <person name="Sophianopoulou V."/>
            <person name="Squina F.M."/>
            <person name="Sun H."/>
            <person name="Susca A."/>
            <person name="Todd R.B."/>
            <person name="Tsang A."/>
            <person name="Unkles S.E."/>
            <person name="van de Wiele N."/>
            <person name="van Rossen-Uffink D."/>
            <person name="Oliveira J.V."/>
            <person name="Vesth T.C."/>
            <person name="Visser J."/>
            <person name="Yu J.-H."/>
            <person name="Zhou M."/>
            <person name="Andersen M.R."/>
            <person name="Archer D.B."/>
            <person name="Baker S.E."/>
            <person name="Benoit I."/>
            <person name="Brakhage A.A."/>
            <person name="Braus G.H."/>
            <person name="Fischer R."/>
            <person name="Frisvad J.C."/>
            <person name="Goldman G.H."/>
            <person name="Houbraken J."/>
            <person name="Oakley B."/>
            <person name="Pocsi I."/>
            <person name="Scazzocchio C."/>
            <person name="Seiboth B."/>
            <person name="vanKuyk P.A."/>
            <person name="Wortman J."/>
            <person name="Dyer P.S."/>
            <person name="Grigoriev I.V."/>
        </authorList>
    </citation>
    <scope>NUCLEOTIDE SEQUENCE [LARGE SCALE GENOMIC DNA]</scope>
    <source>
        <strain evidence="2">CBS 516.65</strain>
    </source>
</reference>
<gene>
    <name evidence="1" type="ORF">ASPGLDRAFT_1304799</name>
</gene>
<sequence length="221" mass="25274">MYMTKEWIRMHKHATFLRPLKTDSGLSTYDLHCFSMLRLISKQLTPKGLTNYTVSPLKGPLHKPLQHPLFSPFASCPVKARQVLTETYDTITRTHTDYPNRIARIIERKDQEARDRGGWIDIHDWDSVAANEYDVTISKVDNRTLRSEISERLGIPYLGKATEDGASRVVKYIDSYLYGYKSHPILPCVVSSSSETRWVFFIVDTGASATYLSPQVNAPYL</sequence>
<dbReference type="RefSeq" id="XP_022402710.1">
    <property type="nucleotide sequence ID" value="XM_022540968.1"/>
</dbReference>
<evidence type="ECO:0000313" key="1">
    <source>
        <dbReference type="EMBL" id="OJJ86016.1"/>
    </source>
</evidence>
<dbReference type="GO" id="GO:0006508">
    <property type="term" value="P:proteolysis"/>
    <property type="evidence" value="ECO:0007669"/>
    <property type="project" value="InterPro"/>
</dbReference>
<dbReference type="AlphaFoldDB" id="A0A1L9VQ29"/>
<dbReference type="Proteomes" id="UP000184300">
    <property type="component" value="Unassembled WGS sequence"/>
</dbReference>
<keyword evidence="2" id="KW-1185">Reference proteome</keyword>
<evidence type="ECO:0000313" key="2">
    <source>
        <dbReference type="Proteomes" id="UP000184300"/>
    </source>
</evidence>
<accession>A0A1L9VQ29</accession>
<dbReference type="GeneID" id="34457229"/>
<dbReference type="PROSITE" id="PS00141">
    <property type="entry name" value="ASP_PROTEASE"/>
    <property type="match status" value="1"/>
</dbReference>
<organism evidence="1 2">
    <name type="scientific">Aspergillus glaucus CBS 516.65</name>
    <dbReference type="NCBI Taxonomy" id="1160497"/>
    <lineage>
        <taxon>Eukaryota</taxon>
        <taxon>Fungi</taxon>
        <taxon>Dikarya</taxon>
        <taxon>Ascomycota</taxon>
        <taxon>Pezizomycotina</taxon>
        <taxon>Eurotiomycetes</taxon>
        <taxon>Eurotiomycetidae</taxon>
        <taxon>Eurotiales</taxon>
        <taxon>Aspergillaceae</taxon>
        <taxon>Aspergillus</taxon>
        <taxon>Aspergillus subgen. Aspergillus</taxon>
    </lineage>
</organism>
<dbReference type="EMBL" id="KV878893">
    <property type="protein sequence ID" value="OJJ86016.1"/>
    <property type="molecule type" value="Genomic_DNA"/>
</dbReference>
<dbReference type="InterPro" id="IPR001969">
    <property type="entry name" value="Aspartic_peptidase_AS"/>
</dbReference>
<name>A0A1L9VQ29_ASPGL</name>
<protein>
    <submittedName>
        <fullName evidence="1">Uncharacterized protein</fullName>
    </submittedName>
</protein>
<dbReference type="STRING" id="1160497.A0A1L9VQ29"/>
<proteinExistence type="predicted"/>